<comment type="similarity">
    <text evidence="3">Belongs to the Nudix hydrolase family. PCD1 subfamily.</text>
</comment>
<dbReference type="Gene3D" id="3.90.79.10">
    <property type="entry name" value="Nucleoside Triphosphate Pyrophosphohydrolase"/>
    <property type="match status" value="1"/>
</dbReference>
<evidence type="ECO:0000313" key="9">
    <source>
        <dbReference type="EMBL" id="GGA41118.1"/>
    </source>
</evidence>
<dbReference type="CDD" id="cd03426">
    <property type="entry name" value="NUDIX_CoAse_Nudt7"/>
    <property type="match status" value="1"/>
</dbReference>
<keyword evidence="4" id="KW-0479">Metal-binding</keyword>
<comment type="cofactor">
    <cofactor evidence="2">
        <name>Mg(2+)</name>
        <dbReference type="ChEBI" id="CHEBI:18420"/>
    </cofactor>
</comment>
<dbReference type="PROSITE" id="PS51462">
    <property type="entry name" value="NUDIX"/>
    <property type="match status" value="1"/>
</dbReference>
<dbReference type="InterPro" id="IPR045121">
    <property type="entry name" value="CoAse"/>
</dbReference>
<keyword evidence="10" id="KW-1185">Reference proteome</keyword>
<gene>
    <name evidence="9" type="primary">nudL</name>
    <name evidence="9" type="ORF">GCM10011328_15080</name>
</gene>
<evidence type="ECO:0000256" key="6">
    <source>
        <dbReference type="ARBA" id="ARBA00022842"/>
    </source>
</evidence>
<evidence type="ECO:0000256" key="1">
    <source>
        <dbReference type="ARBA" id="ARBA00001936"/>
    </source>
</evidence>
<dbReference type="Proteomes" id="UP000627464">
    <property type="component" value="Unassembled WGS sequence"/>
</dbReference>
<proteinExistence type="inferred from homology"/>
<feature type="domain" description="Nudix hydrolase" evidence="8">
    <location>
        <begin position="39"/>
        <end position="170"/>
    </location>
</feature>
<dbReference type="PANTHER" id="PTHR12992:SF11">
    <property type="entry name" value="MITOCHONDRIAL COENZYME A DIPHOSPHATASE NUDT8"/>
    <property type="match status" value="1"/>
</dbReference>
<sequence length="207" mass="23007">MISNETPLAPSRYSPAVLAFIQRFQLQLPPTSPLAVCGHRHAAVLIPIICREQPTLLLTRRSDFLRKHAGQVAFPGGAADASDPSLIYTALREAHEEVAIPPAAVNVLGTLAPLDSSSGFQVTPVIGLLPMDVPLHPCQDEVAELFEIPLEEAFNLARYHPLDIHRGGSHHRIYLSWYQQQFVWGLTATIIRRLAEQIRPDDIRIYD</sequence>
<evidence type="ECO:0000256" key="3">
    <source>
        <dbReference type="ARBA" id="ARBA00006506"/>
    </source>
</evidence>
<accession>A0ABQ1GCL6</accession>
<dbReference type="Pfam" id="PF00293">
    <property type="entry name" value="NUDIX"/>
    <property type="match status" value="1"/>
</dbReference>
<dbReference type="InterPro" id="IPR000086">
    <property type="entry name" value="NUDIX_hydrolase_dom"/>
</dbReference>
<dbReference type="GO" id="GO:0016787">
    <property type="term" value="F:hydrolase activity"/>
    <property type="evidence" value="ECO:0007669"/>
    <property type="project" value="UniProtKB-KW"/>
</dbReference>
<dbReference type="PROSITE" id="PS01293">
    <property type="entry name" value="NUDIX_COA"/>
    <property type="match status" value="1"/>
</dbReference>
<evidence type="ECO:0000256" key="2">
    <source>
        <dbReference type="ARBA" id="ARBA00001946"/>
    </source>
</evidence>
<keyword evidence="7" id="KW-0464">Manganese</keyword>
<evidence type="ECO:0000256" key="5">
    <source>
        <dbReference type="ARBA" id="ARBA00022801"/>
    </source>
</evidence>
<evidence type="ECO:0000256" key="7">
    <source>
        <dbReference type="ARBA" id="ARBA00023211"/>
    </source>
</evidence>
<evidence type="ECO:0000256" key="4">
    <source>
        <dbReference type="ARBA" id="ARBA00022723"/>
    </source>
</evidence>
<evidence type="ECO:0000259" key="8">
    <source>
        <dbReference type="PROSITE" id="PS51462"/>
    </source>
</evidence>
<organism evidence="9 10">
    <name type="scientific">Hafnia psychrotolerans</name>
    <dbReference type="NCBI Taxonomy" id="1477018"/>
    <lineage>
        <taxon>Bacteria</taxon>
        <taxon>Pseudomonadati</taxon>
        <taxon>Pseudomonadota</taxon>
        <taxon>Gammaproteobacteria</taxon>
        <taxon>Enterobacterales</taxon>
        <taxon>Hafniaceae</taxon>
        <taxon>Hafnia</taxon>
    </lineage>
</organism>
<dbReference type="InterPro" id="IPR000059">
    <property type="entry name" value="NUDIX_hydrolase_NudL_CS"/>
</dbReference>
<reference evidence="10" key="1">
    <citation type="journal article" date="2019" name="Int. J. Syst. Evol. Microbiol.">
        <title>The Global Catalogue of Microorganisms (GCM) 10K type strain sequencing project: providing services to taxonomists for standard genome sequencing and annotation.</title>
        <authorList>
            <consortium name="The Broad Institute Genomics Platform"/>
            <consortium name="The Broad Institute Genome Sequencing Center for Infectious Disease"/>
            <person name="Wu L."/>
            <person name="Ma J."/>
        </authorList>
    </citation>
    <scope>NUCLEOTIDE SEQUENCE [LARGE SCALE GENOMIC DNA]</scope>
    <source>
        <strain evidence="10">CGMCC 1.12806</strain>
    </source>
</reference>
<keyword evidence="5 9" id="KW-0378">Hydrolase</keyword>
<comment type="cofactor">
    <cofactor evidence="1">
        <name>Mn(2+)</name>
        <dbReference type="ChEBI" id="CHEBI:29035"/>
    </cofactor>
</comment>
<name>A0ABQ1GCL6_9GAMM</name>
<evidence type="ECO:0000313" key="10">
    <source>
        <dbReference type="Proteomes" id="UP000627464"/>
    </source>
</evidence>
<dbReference type="NCBIfam" id="NF007980">
    <property type="entry name" value="PRK10707.1"/>
    <property type="match status" value="1"/>
</dbReference>
<dbReference type="InterPro" id="IPR015797">
    <property type="entry name" value="NUDIX_hydrolase-like_dom_sf"/>
</dbReference>
<dbReference type="EMBL" id="BMFZ01000003">
    <property type="protein sequence ID" value="GGA41118.1"/>
    <property type="molecule type" value="Genomic_DNA"/>
</dbReference>
<keyword evidence="6" id="KW-0460">Magnesium</keyword>
<dbReference type="SUPFAM" id="SSF55811">
    <property type="entry name" value="Nudix"/>
    <property type="match status" value="1"/>
</dbReference>
<protein>
    <submittedName>
        <fullName evidence="9">Nudix hydrolase NudL</fullName>
    </submittedName>
</protein>
<dbReference type="PANTHER" id="PTHR12992">
    <property type="entry name" value="NUDIX HYDROLASE"/>
    <property type="match status" value="1"/>
</dbReference>
<comment type="caution">
    <text evidence="9">The sequence shown here is derived from an EMBL/GenBank/DDBJ whole genome shotgun (WGS) entry which is preliminary data.</text>
</comment>